<dbReference type="AlphaFoldDB" id="A0A4Z2FJP7"/>
<dbReference type="EMBL" id="SRLO01001182">
    <property type="protein sequence ID" value="TNN40512.1"/>
    <property type="molecule type" value="Genomic_DNA"/>
</dbReference>
<keyword evidence="2" id="KW-1185">Reference proteome</keyword>
<name>A0A4Z2FJP7_9TELE</name>
<sequence length="75" mass="8081">METGNRPLGPPMPCHQANGSAWRSTCTPCRHRGMSPAALSPRVPVLVMCMSGLTDGYAHSTDGAIEDTRERITKN</sequence>
<comment type="caution">
    <text evidence="1">The sequence shown here is derived from an EMBL/GenBank/DDBJ whole genome shotgun (WGS) entry which is preliminary data.</text>
</comment>
<evidence type="ECO:0000313" key="1">
    <source>
        <dbReference type="EMBL" id="TNN40512.1"/>
    </source>
</evidence>
<evidence type="ECO:0000313" key="2">
    <source>
        <dbReference type="Proteomes" id="UP000314294"/>
    </source>
</evidence>
<reference evidence="1 2" key="1">
    <citation type="submission" date="2019-03" db="EMBL/GenBank/DDBJ databases">
        <title>First draft genome of Liparis tanakae, snailfish: a comprehensive survey of snailfish specific genes.</title>
        <authorList>
            <person name="Kim W."/>
            <person name="Song I."/>
            <person name="Jeong J.-H."/>
            <person name="Kim D."/>
            <person name="Kim S."/>
            <person name="Ryu S."/>
            <person name="Song J.Y."/>
            <person name="Lee S.K."/>
        </authorList>
    </citation>
    <scope>NUCLEOTIDE SEQUENCE [LARGE SCALE GENOMIC DNA]</scope>
    <source>
        <tissue evidence="1">Muscle</tissue>
    </source>
</reference>
<protein>
    <submittedName>
        <fullName evidence="1">Uncharacterized protein</fullName>
    </submittedName>
</protein>
<accession>A0A4Z2FJP7</accession>
<organism evidence="1 2">
    <name type="scientific">Liparis tanakae</name>
    <name type="common">Tanaka's snailfish</name>
    <dbReference type="NCBI Taxonomy" id="230148"/>
    <lineage>
        <taxon>Eukaryota</taxon>
        <taxon>Metazoa</taxon>
        <taxon>Chordata</taxon>
        <taxon>Craniata</taxon>
        <taxon>Vertebrata</taxon>
        <taxon>Euteleostomi</taxon>
        <taxon>Actinopterygii</taxon>
        <taxon>Neopterygii</taxon>
        <taxon>Teleostei</taxon>
        <taxon>Neoteleostei</taxon>
        <taxon>Acanthomorphata</taxon>
        <taxon>Eupercaria</taxon>
        <taxon>Perciformes</taxon>
        <taxon>Cottioidei</taxon>
        <taxon>Cottales</taxon>
        <taxon>Liparidae</taxon>
        <taxon>Liparis</taxon>
    </lineage>
</organism>
<dbReference type="Proteomes" id="UP000314294">
    <property type="component" value="Unassembled WGS sequence"/>
</dbReference>
<proteinExistence type="predicted"/>
<gene>
    <name evidence="1" type="ORF">EYF80_049311</name>
</gene>